<accession>A0A813JNZ3</accession>
<reference evidence="3" key="1">
    <citation type="submission" date="2021-02" db="EMBL/GenBank/DDBJ databases">
        <authorList>
            <person name="Dougan E. K."/>
            <person name="Rhodes N."/>
            <person name="Thang M."/>
            <person name="Chan C."/>
        </authorList>
    </citation>
    <scope>NUCLEOTIDE SEQUENCE</scope>
</reference>
<evidence type="ECO:0000259" key="2">
    <source>
        <dbReference type="Pfam" id="PF03435"/>
    </source>
</evidence>
<comment type="caution">
    <text evidence="3">The sequence shown here is derived from an EMBL/GenBank/DDBJ whole genome shotgun (WGS) entry which is preliminary data.</text>
</comment>
<dbReference type="GO" id="GO:0005811">
    <property type="term" value="C:lipid droplet"/>
    <property type="evidence" value="ECO:0007669"/>
    <property type="project" value="TreeGrafter"/>
</dbReference>
<dbReference type="InterPro" id="IPR051276">
    <property type="entry name" value="Saccharopine_DH-like_oxidrdct"/>
</dbReference>
<evidence type="ECO:0000313" key="4">
    <source>
        <dbReference type="Proteomes" id="UP000626109"/>
    </source>
</evidence>
<dbReference type="GO" id="GO:0005886">
    <property type="term" value="C:plasma membrane"/>
    <property type="evidence" value="ECO:0007669"/>
    <property type="project" value="TreeGrafter"/>
</dbReference>
<dbReference type="InterPro" id="IPR005097">
    <property type="entry name" value="Sacchrp_dh_NADP-bd"/>
</dbReference>
<dbReference type="Pfam" id="PF03435">
    <property type="entry name" value="Sacchrp_dh_NADP"/>
    <property type="match status" value="1"/>
</dbReference>
<evidence type="ECO:0000313" key="3">
    <source>
        <dbReference type="EMBL" id="CAE8683366.1"/>
    </source>
</evidence>
<gene>
    <name evidence="3" type="ORF">PGLA2088_LOCUS23417</name>
</gene>
<dbReference type="Gene3D" id="3.40.50.720">
    <property type="entry name" value="NAD(P)-binding Rossmann-like Domain"/>
    <property type="match status" value="1"/>
</dbReference>
<dbReference type="SUPFAM" id="SSF51735">
    <property type="entry name" value="NAD(P)-binding Rossmann-fold domains"/>
    <property type="match status" value="1"/>
</dbReference>
<proteinExistence type="inferred from homology"/>
<dbReference type="Proteomes" id="UP000626109">
    <property type="component" value="Unassembled WGS sequence"/>
</dbReference>
<evidence type="ECO:0000256" key="1">
    <source>
        <dbReference type="ARBA" id="ARBA00038048"/>
    </source>
</evidence>
<protein>
    <recommendedName>
        <fullName evidence="2">Saccharopine dehydrogenase NADP binding domain-containing protein</fullName>
    </recommendedName>
</protein>
<dbReference type="EMBL" id="CAJNNW010026188">
    <property type="protein sequence ID" value="CAE8683366.1"/>
    <property type="molecule type" value="Genomic_DNA"/>
</dbReference>
<name>A0A813JNZ3_POLGL</name>
<dbReference type="PANTHER" id="PTHR12286">
    <property type="entry name" value="SACCHAROPINE DEHYDROGENASE-LIKE OXIDOREDUCTASE"/>
    <property type="match status" value="1"/>
</dbReference>
<dbReference type="InterPro" id="IPR036291">
    <property type="entry name" value="NAD(P)-bd_dom_sf"/>
</dbReference>
<feature type="domain" description="Saccharopine dehydrogenase NADP binding" evidence="2">
    <location>
        <begin position="81"/>
        <end position="210"/>
    </location>
</feature>
<dbReference type="GO" id="GO:0005739">
    <property type="term" value="C:mitochondrion"/>
    <property type="evidence" value="ECO:0007669"/>
    <property type="project" value="TreeGrafter"/>
</dbReference>
<dbReference type="PANTHER" id="PTHR12286:SF5">
    <property type="entry name" value="SACCHAROPINE DEHYDROGENASE-LIKE OXIDOREDUCTASE"/>
    <property type="match status" value="1"/>
</dbReference>
<dbReference type="AlphaFoldDB" id="A0A813JNZ3"/>
<dbReference type="GO" id="GO:0009247">
    <property type="term" value="P:glycolipid biosynthetic process"/>
    <property type="evidence" value="ECO:0007669"/>
    <property type="project" value="TreeGrafter"/>
</dbReference>
<comment type="similarity">
    <text evidence="1">Belongs to the saccharopine dehydrogenase family.</text>
</comment>
<organism evidence="3 4">
    <name type="scientific">Polarella glacialis</name>
    <name type="common">Dinoflagellate</name>
    <dbReference type="NCBI Taxonomy" id="89957"/>
    <lineage>
        <taxon>Eukaryota</taxon>
        <taxon>Sar</taxon>
        <taxon>Alveolata</taxon>
        <taxon>Dinophyceae</taxon>
        <taxon>Suessiales</taxon>
        <taxon>Suessiaceae</taxon>
        <taxon>Polarella</taxon>
    </lineage>
</organism>
<sequence>MLRVLPADFSKECRPSPNEGFGLPHSPGLPQWAVCVTGFGLRLSLSAEAPEAEPAGSLPLAAEEPAPNRVDGDSSARPYDIIVLGATGFTGRLIVEHLDALLAQPEAQGPRRRWAVAGRNAARLQALASHCRTAPAVLVTASQAELDQAVAQCHVLLAAAGPFVACGEAVVRACVAAGTHYIDVSGETTWIHDMISRYHEEAKRKGVLVVHCAAQVCAVDEINCYLLARKLGPLKQFREYFFQYGGTTGGTLGTSVATLEGLTPDTFRVFSDPFSLGGRRDCGLRDGDMDCACAEQDSIFSSVWLQPAYSSHTGARVIRRSCQLFEEARLSDGVGPPISYGANLSVVIREGALSKRSADQAVLMAGPPASPEAAKAAARAMSEQISLGNVPRPGEGPPPETRALYYSEVFAVAEAEDGRWGHVHYTGPEAYEVTAMASVAGALVLVEEIDLIQPGERGGVVTPAFAFHGTSWLQRLEACAFANGTGPESAEAPKRRMTFRLQEGKPSEETLREAVLRRSKSAAQAGAALAKGELRAWATPA</sequence>